<dbReference type="InterPro" id="IPR013563">
    <property type="entry name" value="Oligopep_ABC_C"/>
</dbReference>
<evidence type="ECO:0000256" key="3">
    <source>
        <dbReference type="ARBA" id="ARBA00022741"/>
    </source>
</evidence>
<dbReference type="OrthoDB" id="9802264at2"/>
<dbReference type="PROSITE" id="PS00211">
    <property type="entry name" value="ABC_TRANSPORTER_1"/>
    <property type="match status" value="1"/>
</dbReference>
<dbReference type="PANTHER" id="PTHR43776">
    <property type="entry name" value="TRANSPORT ATP-BINDING PROTEIN"/>
    <property type="match status" value="1"/>
</dbReference>
<evidence type="ECO:0000313" key="7">
    <source>
        <dbReference type="Proteomes" id="UP000193963"/>
    </source>
</evidence>
<dbReference type="CDD" id="cd03257">
    <property type="entry name" value="ABC_NikE_OppD_transporters"/>
    <property type="match status" value="1"/>
</dbReference>
<dbReference type="RefSeq" id="WP_085887025.1">
    <property type="nucleotide sequence ID" value="NZ_FWFN01000002.1"/>
</dbReference>
<dbReference type="Pfam" id="PF00005">
    <property type="entry name" value="ABC_tran"/>
    <property type="match status" value="1"/>
</dbReference>
<dbReference type="PROSITE" id="PS50893">
    <property type="entry name" value="ABC_TRANSPORTER_2"/>
    <property type="match status" value="1"/>
</dbReference>
<keyword evidence="2" id="KW-0813">Transport</keyword>
<dbReference type="InterPro" id="IPR017871">
    <property type="entry name" value="ABC_transporter-like_CS"/>
</dbReference>
<dbReference type="SMART" id="SM00382">
    <property type="entry name" value="AAA"/>
    <property type="match status" value="1"/>
</dbReference>
<evidence type="ECO:0000256" key="2">
    <source>
        <dbReference type="ARBA" id="ARBA00022448"/>
    </source>
</evidence>
<evidence type="ECO:0000256" key="4">
    <source>
        <dbReference type="ARBA" id="ARBA00022840"/>
    </source>
</evidence>
<dbReference type="GO" id="GO:0005886">
    <property type="term" value="C:plasma membrane"/>
    <property type="evidence" value="ECO:0007669"/>
    <property type="project" value="UniProtKB-SubCell"/>
</dbReference>
<keyword evidence="4 6" id="KW-0067">ATP-binding</keyword>
<sequence length="282" mass="30893">MSRFVLEAKGLIRDYPGRGGLLRKADPVRALKGVHLALEQGTTLSVVGESGCGKSTLARILTLIDPATAGELLIDGQAVDIARHRPSAEVRRKVRIVFQNPYGSLNPRQKVGDALGEELLLNTGLSAEERRNKVGDMLERVGLQRAHAGRYPHMFSGGQRQRIAIARALMVNPRILILDEPVSALDLSVQAKVLNLLADLQREFALSYIFISHDLSVVQRISDQVMVMQAGEVVERGSRDAVFDAPSHPYTRQLLAATPSTDTEAIRARLGRRAALRAEQTL</sequence>
<dbReference type="EC" id="3.6.3.-" evidence="6"/>
<dbReference type="FunFam" id="3.40.50.300:FF:000016">
    <property type="entry name" value="Oligopeptide ABC transporter ATP-binding component"/>
    <property type="match status" value="1"/>
</dbReference>
<organism evidence="6 7">
    <name type="scientific">Pseudooceanicola marinus</name>
    <dbReference type="NCBI Taxonomy" id="396013"/>
    <lineage>
        <taxon>Bacteria</taxon>
        <taxon>Pseudomonadati</taxon>
        <taxon>Pseudomonadota</taxon>
        <taxon>Alphaproteobacteria</taxon>
        <taxon>Rhodobacterales</taxon>
        <taxon>Paracoccaceae</taxon>
        <taxon>Pseudooceanicola</taxon>
    </lineage>
</organism>
<dbReference type="GO" id="GO:0015833">
    <property type="term" value="P:peptide transport"/>
    <property type="evidence" value="ECO:0007669"/>
    <property type="project" value="InterPro"/>
</dbReference>
<name>A0A1X6YRP4_9RHOB</name>
<dbReference type="Gene3D" id="3.40.50.300">
    <property type="entry name" value="P-loop containing nucleotide triphosphate hydrolases"/>
    <property type="match status" value="1"/>
</dbReference>
<keyword evidence="6" id="KW-0378">Hydrolase</keyword>
<dbReference type="InterPro" id="IPR003439">
    <property type="entry name" value="ABC_transporter-like_ATP-bd"/>
</dbReference>
<dbReference type="InterPro" id="IPR003593">
    <property type="entry name" value="AAA+_ATPase"/>
</dbReference>
<evidence type="ECO:0000259" key="5">
    <source>
        <dbReference type="PROSITE" id="PS50893"/>
    </source>
</evidence>
<evidence type="ECO:0000313" key="6">
    <source>
        <dbReference type="EMBL" id="SLN28658.1"/>
    </source>
</evidence>
<evidence type="ECO:0000256" key="1">
    <source>
        <dbReference type="ARBA" id="ARBA00004417"/>
    </source>
</evidence>
<gene>
    <name evidence="6" type="primary">gsiA_1</name>
    <name evidence="6" type="ORF">PSM7751_01133</name>
</gene>
<dbReference type="SUPFAM" id="SSF52540">
    <property type="entry name" value="P-loop containing nucleoside triphosphate hydrolases"/>
    <property type="match status" value="1"/>
</dbReference>
<accession>A0A1X6YRP4</accession>
<dbReference type="Proteomes" id="UP000193963">
    <property type="component" value="Unassembled WGS sequence"/>
</dbReference>
<dbReference type="InterPro" id="IPR027417">
    <property type="entry name" value="P-loop_NTPase"/>
</dbReference>
<proteinExistence type="predicted"/>
<dbReference type="PANTHER" id="PTHR43776:SF6">
    <property type="entry name" value="DIPEPTIDE TRANSPORT ATP-BINDING PROTEIN DPPF"/>
    <property type="match status" value="1"/>
</dbReference>
<dbReference type="GO" id="GO:0055085">
    <property type="term" value="P:transmembrane transport"/>
    <property type="evidence" value="ECO:0007669"/>
    <property type="project" value="UniProtKB-ARBA"/>
</dbReference>
<dbReference type="AlphaFoldDB" id="A0A1X6YRP4"/>
<dbReference type="GO" id="GO:0016887">
    <property type="term" value="F:ATP hydrolysis activity"/>
    <property type="evidence" value="ECO:0007669"/>
    <property type="project" value="InterPro"/>
</dbReference>
<reference evidence="6 7" key="1">
    <citation type="submission" date="2017-03" db="EMBL/GenBank/DDBJ databases">
        <authorList>
            <person name="Afonso C.L."/>
            <person name="Miller P.J."/>
            <person name="Scott M.A."/>
            <person name="Spackman E."/>
            <person name="Goraichik I."/>
            <person name="Dimitrov K.M."/>
            <person name="Suarez D.L."/>
            <person name="Swayne D.E."/>
        </authorList>
    </citation>
    <scope>NUCLEOTIDE SEQUENCE [LARGE SCALE GENOMIC DNA]</scope>
    <source>
        <strain evidence="6 7">CECT 7751</strain>
    </source>
</reference>
<dbReference type="EMBL" id="FWFN01000002">
    <property type="protein sequence ID" value="SLN28658.1"/>
    <property type="molecule type" value="Genomic_DNA"/>
</dbReference>
<protein>
    <submittedName>
        <fullName evidence="6">Glutathione import ATP-binding protein GsiA</fullName>
        <ecNumber evidence="6">3.6.3.-</ecNumber>
    </submittedName>
</protein>
<comment type="subcellular location">
    <subcellularLocation>
        <location evidence="1">Cell inner membrane</location>
        <topology evidence="1">Peripheral membrane protein</topology>
    </subcellularLocation>
</comment>
<dbReference type="GO" id="GO:0005524">
    <property type="term" value="F:ATP binding"/>
    <property type="evidence" value="ECO:0007669"/>
    <property type="project" value="UniProtKB-KW"/>
</dbReference>
<dbReference type="Pfam" id="PF08352">
    <property type="entry name" value="oligo_HPY"/>
    <property type="match status" value="1"/>
</dbReference>
<feature type="domain" description="ABC transporter" evidence="5">
    <location>
        <begin position="6"/>
        <end position="255"/>
    </location>
</feature>
<keyword evidence="3" id="KW-0547">Nucleotide-binding</keyword>
<dbReference type="InterPro" id="IPR050319">
    <property type="entry name" value="ABC_transp_ATP-bind"/>
</dbReference>
<keyword evidence="7" id="KW-1185">Reference proteome</keyword>